<sequence>MNYIKLNVNNDFNLLCDLIKPHKMGRKIMKEKANLHFIFIENISSPAANILKQDALSIGAELITNEEVIFKQKSSNALLIANKKQILSLIAKEKKQDFKLKSLADFLQKEFIKPKSVNLMAILNINEDSFNPSSRVSEKDFETRLNALLKLKPEFIDIGAVSSRPGSFYCGREEEFSRLKNCLDLIYAKNYHEKSIFSLDSFDEYCLEYALNKGFKLINDITGLRNENLAKLAKNYDAFYCLMHMQNEPHNMQENPNYDNVILEIERFFSAKLEVLERYGVKKSILDIGFGFGKSAKHNMILLKNLEHFLQFNKPLLVGASRKSTINFYFESAVEKRLAGSLYLHLKAYENGASIIRTHDLYEHKQLFALHRAYEEVAL</sequence>
<name>A0A2G4R1A3_9BACT</name>
<keyword evidence="8" id="KW-0289">Folate biosynthesis</keyword>
<keyword evidence="7" id="KW-0460">Magnesium</keyword>
<comment type="pathway">
    <text evidence="3">Cofactor biosynthesis; tetrahydrofolate biosynthesis; 7,8-dihydrofolate from 2-amino-4-hydroxy-6-hydroxymethyl-7,8-dihydropteridine diphosphate and 4-aminobenzoate: step 1/2.</text>
</comment>
<dbReference type="EMBL" id="LDWY01000065">
    <property type="protein sequence ID" value="PHY90334.1"/>
    <property type="molecule type" value="Genomic_DNA"/>
</dbReference>
<dbReference type="GO" id="GO:0046656">
    <property type="term" value="P:folic acid biosynthetic process"/>
    <property type="evidence" value="ECO:0007669"/>
    <property type="project" value="UniProtKB-KW"/>
</dbReference>
<dbReference type="Proteomes" id="UP000237472">
    <property type="component" value="Unassembled WGS sequence"/>
</dbReference>
<dbReference type="NCBIfam" id="TIGR01496">
    <property type="entry name" value="DHPS"/>
    <property type="match status" value="1"/>
</dbReference>
<comment type="catalytic activity">
    <reaction evidence="1">
        <text>(7,8-dihydropterin-6-yl)methyl diphosphate + 4-aminobenzoate = 7,8-dihydropteroate + diphosphate</text>
        <dbReference type="Rhea" id="RHEA:19949"/>
        <dbReference type="ChEBI" id="CHEBI:17836"/>
        <dbReference type="ChEBI" id="CHEBI:17839"/>
        <dbReference type="ChEBI" id="CHEBI:33019"/>
        <dbReference type="ChEBI" id="CHEBI:72950"/>
        <dbReference type="EC" id="2.5.1.15"/>
    </reaction>
</comment>
<dbReference type="Gene3D" id="3.20.20.20">
    <property type="entry name" value="Dihydropteroate synthase-like"/>
    <property type="match status" value="1"/>
</dbReference>
<dbReference type="Proteomes" id="UP000811399">
    <property type="component" value="Unassembled WGS sequence"/>
</dbReference>
<feature type="domain" description="Pterin-binding" evidence="9">
    <location>
        <begin position="117"/>
        <end position="369"/>
    </location>
</feature>
<dbReference type="RefSeq" id="WP_099461697.1">
    <property type="nucleotide sequence ID" value="NZ_LDWY01000065.1"/>
</dbReference>
<keyword evidence="6" id="KW-0479">Metal-binding</keyword>
<evidence type="ECO:0000256" key="1">
    <source>
        <dbReference type="ARBA" id="ARBA00000012"/>
    </source>
</evidence>
<evidence type="ECO:0000313" key="12">
    <source>
        <dbReference type="Proteomes" id="UP000237472"/>
    </source>
</evidence>
<comment type="caution">
    <text evidence="11">The sequence shown here is derived from an EMBL/GenBank/DDBJ whole genome shotgun (WGS) entry which is preliminary data.</text>
</comment>
<evidence type="ECO:0000256" key="7">
    <source>
        <dbReference type="ARBA" id="ARBA00022842"/>
    </source>
</evidence>
<evidence type="ECO:0000313" key="11">
    <source>
        <dbReference type="EMBL" id="PHY90334.1"/>
    </source>
</evidence>
<dbReference type="GO" id="GO:0005829">
    <property type="term" value="C:cytosol"/>
    <property type="evidence" value="ECO:0007669"/>
    <property type="project" value="TreeGrafter"/>
</dbReference>
<reference evidence="10" key="3">
    <citation type="submission" date="2019-07" db="EMBL/GenBank/DDBJ databases">
        <authorList>
            <person name="Miller W.G."/>
        </authorList>
    </citation>
    <scope>NUCLEOTIDE SEQUENCE</scope>
    <source>
        <strain evidence="10">52/13</strain>
    </source>
</reference>
<dbReference type="GO" id="GO:0046654">
    <property type="term" value="P:tetrahydrofolate biosynthetic process"/>
    <property type="evidence" value="ECO:0007669"/>
    <property type="project" value="TreeGrafter"/>
</dbReference>
<dbReference type="AlphaFoldDB" id="A0A2G4R1A3"/>
<dbReference type="Pfam" id="PF00809">
    <property type="entry name" value="Pterin_bind"/>
    <property type="match status" value="1"/>
</dbReference>
<evidence type="ECO:0000313" key="13">
    <source>
        <dbReference type="Proteomes" id="UP000811399"/>
    </source>
</evidence>
<evidence type="ECO:0000256" key="8">
    <source>
        <dbReference type="ARBA" id="ARBA00022909"/>
    </source>
</evidence>
<dbReference type="PROSITE" id="PS50972">
    <property type="entry name" value="PTERIN_BINDING"/>
    <property type="match status" value="1"/>
</dbReference>
<dbReference type="InterPro" id="IPR045031">
    <property type="entry name" value="DHP_synth-like"/>
</dbReference>
<protein>
    <recommendedName>
        <fullName evidence="4">dihydropteroate synthase</fullName>
        <ecNumber evidence="4">2.5.1.15</ecNumber>
    </recommendedName>
</protein>
<dbReference type="PANTHER" id="PTHR20941">
    <property type="entry name" value="FOLATE SYNTHESIS PROTEINS"/>
    <property type="match status" value="1"/>
</dbReference>
<accession>A0A2G4R1A3</accession>
<evidence type="ECO:0000259" key="9">
    <source>
        <dbReference type="PROSITE" id="PS50972"/>
    </source>
</evidence>
<dbReference type="CDD" id="cd00739">
    <property type="entry name" value="DHPS"/>
    <property type="match status" value="1"/>
</dbReference>
<evidence type="ECO:0000256" key="3">
    <source>
        <dbReference type="ARBA" id="ARBA00004763"/>
    </source>
</evidence>
<keyword evidence="5 10" id="KW-0808">Transferase</keyword>
<dbReference type="InterPro" id="IPR011005">
    <property type="entry name" value="Dihydropteroate_synth-like_sf"/>
</dbReference>
<reference evidence="11" key="1">
    <citation type="submission" date="2015-06" db="EMBL/GenBank/DDBJ databases">
        <authorList>
            <person name="Hoefler B.C."/>
            <person name="Straight P.D."/>
        </authorList>
    </citation>
    <scope>NUCLEOTIDE SEQUENCE [LARGE SCALE GENOMIC DNA]</scope>
    <source>
        <strain evidence="11">73/13</strain>
    </source>
</reference>
<dbReference type="EMBL" id="VJYU01000008">
    <property type="protein sequence ID" value="MBS4240895.1"/>
    <property type="molecule type" value="Genomic_DNA"/>
</dbReference>
<reference evidence="12" key="2">
    <citation type="submission" date="2015-06" db="EMBL/GenBank/DDBJ databases">
        <authorList>
            <person name="Parisi A."/>
            <person name="Chiara M."/>
            <person name="Florio D."/>
            <person name="Miccolupo A."/>
            <person name="Manzari C."/>
            <person name="Mion D."/>
            <person name="Caruso M."/>
            <person name="D'erchia A.M."/>
            <person name="Zanoni R."/>
        </authorList>
    </citation>
    <scope>NUCLEOTIDE SEQUENCE [LARGE SCALE GENOMIC DNA]</scope>
    <source>
        <strain evidence="12">73/13</strain>
    </source>
</reference>
<evidence type="ECO:0000313" key="10">
    <source>
        <dbReference type="EMBL" id="MBS4240895.1"/>
    </source>
</evidence>
<dbReference type="InterPro" id="IPR016227">
    <property type="entry name" value="Dihydropteroate_synthase_prd"/>
</dbReference>
<dbReference type="EC" id="2.5.1.15" evidence="4"/>
<dbReference type="InterPro" id="IPR006390">
    <property type="entry name" value="DHP_synth_dom"/>
</dbReference>
<evidence type="ECO:0000256" key="2">
    <source>
        <dbReference type="ARBA" id="ARBA00001946"/>
    </source>
</evidence>
<dbReference type="PANTHER" id="PTHR20941:SF1">
    <property type="entry name" value="FOLIC ACID SYNTHESIS PROTEIN FOL1"/>
    <property type="match status" value="1"/>
</dbReference>
<evidence type="ECO:0000256" key="6">
    <source>
        <dbReference type="ARBA" id="ARBA00022723"/>
    </source>
</evidence>
<comment type="cofactor">
    <cofactor evidence="2">
        <name>Mg(2+)</name>
        <dbReference type="ChEBI" id="CHEBI:18420"/>
    </cofactor>
</comment>
<keyword evidence="13" id="KW-1185">Reference proteome</keyword>
<dbReference type="PIRSF" id="PIRSF000501">
    <property type="entry name" value="DHPS_Campy_prd"/>
    <property type="match status" value="1"/>
</dbReference>
<evidence type="ECO:0000256" key="4">
    <source>
        <dbReference type="ARBA" id="ARBA00012458"/>
    </source>
</evidence>
<dbReference type="SUPFAM" id="SSF51717">
    <property type="entry name" value="Dihydropteroate synthetase-like"/>
    <property type="match status" value="1"/>
</dbReference>
<dbReference type="GO" id="GO:0046872">
    <property type="term" value="F:metal ion binding"/>
    <property type="evidence" value="ECO:0007669"/>
    <property type="project" value="UniProtKB-KW"/>
</dbReference>
<proteinExistence type="predicted"/>
<gene>
    <name evidence="10" type="primary">folP</name>
    <name evidence="11" type="ORF">AA994_05400</name>
    <name evidence="10" type="ORF">CVU5213_04020</name>
</gene>
<organism evidence="11 12">
    <name type="scientific">Campylobacter vulpis</name>
    <dbReference type="NCBI Taxonomy" id="1655500"/>
    <lineage>
        <taxon>Bacteria</taxon>
        <taxon>Pseudomonadati</taxon>
        <taxon>Campylobacterota</taxon>
        <taxon>Epsilonproteobacteria</taxon>
        <taxon>Campylobacterales</taxon>
        <taxon>Campylobacteraceae</taxon>
        <taxon>Campylobacter</taxon>
    </lineage>
</organism>
<reference evidence="10 13" key="4">
    <citation type="journal article" date="2021" name="Syst. Appl. Microbiol.">
        <title>nCampylobacter vulpis sp. nov. isolated from wild red foxes.</title>
        <authorList>
            <person name="Parisi A."/>
            <person name="Chiara M."/>
            <person name="Caffara M."/>
            <person name="Mion D."/>
            <person name="Miller W.G."/>
            <person name="Caruso M."/>
            <person name="Manzari C."/>
            <person name="Florio D."/>
            <person name="Capozzi L."/>
            <person name="D'Erchia A.M."/>
            <person name="Manzulli V."/>
            <person name="Zanoni R.G."/>
        </authorList>
    </citation>
    <scope>NUCLEOTIDE SEQUENCE [LARGE SCALE GENOMIC DNA]</scope>
    <source>
        <strain evidence="10 13">52/13</strain>
    </source>
</reference>
<dbReference type="OrthoDB" id="9811744at2"/>
<evidence type="ECO:0000256" key="5">
    <source>
        <dbReference type="ARBA" id="ARBA00022679"/>
    </source>
</evidence>
<dbReference type="GO" id="GO:0004156">
    <property type="term" value="F:dihydropteroate synthase activity"/>
    <property type="evidence" value="ECO:0007669"/>
    <property type="project" value="UniProtKB-EC"/>
</dbReference>
<dbReference type="InterPro" id="IPR000489">
    <property type="entry name" value="Pterin-binding_dom"/>
</dbReference>